<feature type="transmembrane region" description="Helical" evidence="1">
    <location>
        <begin position="41"/>
        <end position="59"/>
    </location>
</feature>
<proteinExistence type="predicted"/>
<feature type="transmembrane region" description="Helical" evidence="1">
    <location>
        <begin position="259"/>
        <end position="281"/>
    </location>
</feature>
<feature type="transmembrane region" description="Helical" evidence="1">
    <location>
        <begin position="293"/>
        <end position="319"/>
    </location>
</feature>
<dbReference type="RefSeq" id="WP_156353828.1">
    <property type="nucleotide sequence ID" value="NZ_CACRST010000013.1"/>
</dbReference>
<evidence type="ECO:0000313" key="2">
    <source>
        <dbReference type="EMBL" id="VYT02068.1"/>
    </source>
</evidence>
<feature type="transmembrane region" description="Helical" evidence="1">
    <location>
        <begin position="218"/>
        <end position="239"/>
    </location>
</feature>
<protein>
    <recommendedName>
        <fullName evidence="3">ABC-transporter type IV</fullName>
    </recommendedName>
</protein>
<gene>
    <name evidence="2" type="ORF">BGLFYP119_01498</name>
</gene>
<feature type="transmembrane region" description="Helical" evidence="1">
    <location>
        <begin position="106"/>
        <end position="130"/>
    </location>
</feature>
<keyword evidence="1" id="KW-1133">Transmembrane helix</keyword>
<dbReference type="AlphaFoldDB" id="A0A6N2T8P1"/>
<evidence type="ECO:0008006" key="3">
    <source>
        <dbReference type="Google" id="ProtNLM"/>
    </source>
</evidence>
<feature type="transmembrane region" description="Helical" evidence="1">
    <location>
        <begin position="65"/>
        <end position="85"/>
    </location>
</feature>
<feature type="transmembrane region" description="Helical" evidence="1">
    <location>
        <begin position="12"/>
        <end position="29"/>
    </location>
</feature>
<reference evidence="2" key="1">
    <citation type="submission" date="2019-11" db="EMBL/GenBank/DDBJ databases">
        <authorList>
            <person name="Feng L."/>
        </authorList>
    </citation>
    <scope>NUCLEOTIDE SEQUENCE</scope>
    <source>
        <strain evidence="2">BgluceraseaLFYP119</strain>
    </source>
</reference>
<dbReference type="InterPro" id="IPR010540">
    <property type="entry name" value="CmpB_TMEM229"/>
</dbReference>
<dbReference type="EMBL" id="CACRST010000013">
    <property type="protein sequence ID" value="VYT02068.1"/>
    <property type="molecule type" value="Genomic_DNA"/>
</dbReference>
<feature type="transmembrane region" description="Helical" evidence="1">
    <location>
        <begin position="142"/>
        <end position="170"/>
    </location>
</feature>
<accession>A0A6N2T8P1</accession>
<feature type="transmembrane region" description="Helical" evidence="1">
    <location>
        <begin position="369"/>
        <end position="389"/>
    </location>
</feature>
<keyword evidence="1" id="KW-0812">Transmembrane</keyword>
<feature type="transmembrane region" description="Helical" evidence="1">
    <location>
        <begin position="331"/>
        <end position="348"/>
    </location>
</feature>
<organism evidence="2">
    <name type="scientific">Blautia glucerasea</name>
    <dbReference type="NCBI Taxonomy" id="536633"/>
    <lineage>
        <taxon>Bacteria</taxon>
        <taxon>Bacillati</taxon>
        <taxon>Bacillota</taxon>
        <taxon>Clostridia</taxon>
        <taxon>Lachnospirales</taxon>
        <taxon>Lachnospiraceae</taxon>
        <taxon>Blautia</taxon>
    </lineage>
</organism>
<dbReference type="Pfam" id="PF06541">
    <property type="entry name" value="ABC_trans_CmpB"/>
    <property type="match status" value="2"/>
</dbReference>
<keyword evidence="1" id="KW-0472">Membrane</keyword>
<evidence type="ECO:0000256" key="1">
    <source>
        <dbReference type="SAM" id="Phobius"/>
    </source>
</evidence>
<name>A0A6N2T8P1_9FIRM</name>
<sequence length="428" mass="49214">MIDSYYELLWLYMIYSFWGWCGEVILAAVKRHRFVNRGAVSGPLCPVYGLGAVVTAVFLPELRESLFFLFLGGMVLNTFVEYVTGRLLEMSLHKKWWDYSKERFNFGGYICLKSSLLWGLCSVLMILFINPLLARLIALIPVLWGKIILCVLFGLLAVDFFGNVIAVWGLKKKNGRIDQIVEGLGRTSKLLENTMTRRLQTRMIKAYPNLEKEEKEEVFASGCGFYKLVSLFFIGAFLGDITETIFCRITAGRWMSRSSVVFGDFSIVWGLGCAMLTWMLYKYREQSDRRLFLLGTILGGVYEYICSVFTEIVFGTVFWDYSKIPFNLGGRINLLYCFFWGIAAIIWMKGIYPFLSKWIEKIPARIGKPLCAVMVVFMSVNIALSGLALDRYSKRHDELPASNQIGVLMDEWFPDSYMEKVYPNIKFR</sequence>